<proteinExistence type="predicted"/>
<protein>
    <submittedName>
        <fullName evidence="1">Uncharacterized protein</fullName>
    </submittedName>
</protein>
<dbReference type="AlphaFoldDB" id="A0A9P4I1L4"/>
<dbReference type="Proteomes" id="UP000799776">
    <property type="component" value="Unassembled WGS sequence"/>
</dbReference>
<keyword evidence="2" id="KW-1185">Reference proteome</keyword>
<organism evidence="1 2">
    <name type="scientific">Saccharata proteae CBS 121410</name>
    <dbReference type="NCBI Taxonomy" id="1314787"/>
    <lineage>
        <taxon>Eukaryota</taxon>
        <taxon>Fungi</taxon>
        <taxon>Dikarya</taxon>
        <taxon>Ascomycota</taxon>
        <taxon>Pezizomycotina</taxon>
        <taxon>Dothideomycetes</taxon>
        <taxon>Dothideomycetes incertae sedis</taxon>
        <taxon>Botryosphaeriales</taxon>
        <taxon>Saccharataceae</taxon>
        <taxon>Saccharata</taxon>
    </lineage>
</organism>
<gene>
    <name evidence="1" type="ORF">K490DRAFT_61296</name>
</gene>
<dbReference type="EMBL" id="ML978711">
    <property type="protein sequence ID" value="KAF2091859.1"/>
    <property type="molecule type" value="Genomic_DNA"/>
</dbReference>
<evidence type="ECO:0000313" key="2">
    <source>
        <dbReference type="Proteomes" id="UP000799776"/>
    </source>
</evidence>
<dbReference type="OrthoDB" id="5979581at2759"/>
<evidence type="ECO:0000313" key="1">
    <source>
        <dbReference type="EMBL" id="KAF2091859.1"/>
    </source>
</evidence>
<reference evidence="1" key="1">
    <citation type="journal article" date="2020" name="Stud. Mycol.">
        <title>101 Dothideomycetes genomes: a test case for predicting lifestyles and emergence of pathogens.</title>
        <authorList>
            <person name="Haridas S."/>
            <person name="Albert R."/>
            <person name="Binder M."/>
            <person name="Bloem J."/>
            <person name="Labutti K."/>
            <person name="Salamov A."/>
            <person name="Andreopoulos B."/>
            <person name="Baker S."/>
            <person name="Barry K."/>
            <person name="Bills G."/>
            <person name="Bluhm B."/>
            <person name="Cannon C."/>
            <person name="Castanera R."/>
            <person name="Culley D."/>
            <person name="Daum C."/>
            <person name="Ezra D."/>
            <person name="Gonzalez J."/>
            <person name="Henrissat B."/>
            <person name="Kuo A."/>
            <person name="Liang C."/>
            <person name="Lipzen A."/>
            <person name="Lutzoni F."/>
            <person name="Magnuson J."/>
            <person name="Mondo S."/>
            <person name="Nolan M."/>
            <person name="Ohm R."/>
            <person name="Pangilinan J."/>
            <person name="Park H.-J."/>
            <person name="Ramirez L."/>
            <person name="Alfaro M."/>
            <person name="Sun H."/>
            <person name="Tritt A."/>
            <person name="Yoshinaga Y."/>
            <person name="Zwiers L.-H."/>
            <person name="Turgeon B."/>
            <person name="Goodwin S."/>
            <person name="Spatafora J."/>
            <person name="Crous P."/>
            <person name="Grigoriev I."/>
        </authorList>
    </citation>
    <scope>NUCLEOTIDE SEQUENCE</scope>
    <source>
        <strain evidence="1">CBS 121410</strain>
    </source>
</reference>
<sequence length="102" mass="11995">MSMIVRYLQFDRILEPILHNAVASASYLSYRKQTAFRKPLVEFHREISFDKSVKKIGGDNKWEFIRFVCGVLKWRSIEMAIAKKLLKDPWLKMDSSGEVDNK</sequence>
<comment type="caution">
    <text evidence="1">The sequence shown here is derived from an EMBL/GenBank/DDBJ whole genome shotgun (WGS) entry which is preliminary data.</text>
</comment>
<accession>A0A9P4I1L4</accession>
<name>A0A9P4I1L4_9PEZI</name>